<dbReference type="InterPro" id="IPR000772">
    <property type="entry name" value="Ricin_B_lectin"/>
</dbReference>
<comment type="caution">
    <text evidence="3">The sequence shown here is derived from an EMBL/GenBank/DDBJ whole genome shotgun (WGS) entry which is preliminary data.</text>
</comment>
<keyword evidence="4" id="KW-1185">Reference proteome</keyword>
<reference evidence="4" key="1">
    <citation type="journal article" date="2019" name="Int. J. Syst. Evol. Microbiol.">
        <title>The Global Catalogue of Microorganisms (GCM) 10K type strain sequencing project: providing services to taxonomists for standard genome sequencing and annotation.</title>
        <authorList>
            <consortium name="The Broad Institute Genomics Platform"/>
            <consortium name="The Broad Institute Genome Sequencing Center for Infectious Disease"/>
            <person name="Wu L."/>
            <person name="Ma J."/>
        </authorList>
    </citation>
    <scope>NUCLEOTIDE SEQUENCE [LARGE SCALE GENOMIC DNA]</scope>
    <source>
        <strain evidence="4">KCTC 42586</strain>
    </source>
</reference>
<dbReference type="InterPro" id="IPR035992">
    <property type="entry name" value="Ricin_B-like_lectins"/>
</dbReference>
<dbReference type="SUPFAM" id="SSF50370">
    <property type="entry name" value="Ricin B-like lectins"/>
    <property type="match status" value="1"/>
</dbReference>
<proteinExistence type="predicted"/>
<feature type="region of interest" description="Disordered" evidence="1">
    <location>
        <begin position="1"/>
        <end position="21"/>
    </location>
</feature>
<sequence length="215" mass="22784">MKGTFRRHRRAASDAGAGHGEHATSFLGSGLWHAEITTDGPAGLVRTRQVISAGDIIKVPAASGGGHVVKLTRAASVPSGQHKVTVAGSDHVLEVKWASVGDGAEIVRWPSNDGQNPRFAFESLNDGYVRIVNQGSGKAVVVHGASRDSGAKVIQYQYEAGANTNDEWLVEDAGIGRFRIANSFSGLYLTAGGTQGDQFEQRPLDGTGRQEFNIF</sequence>
<dbReference type="EMBL" id="JBHSKM010000052">
    <property type="protein sequence ID" value="MFC5220675.1"/>
    <property type="molecule type" value="Genomic_DNA"/>
</dbReference>
<dbReference type="Pfam" id="PF14200">
    <property type="entry name" value="RicinB_lectin_2"/>
    <property type="match status" value="1"/>
</dbReference>
<gene>
    <name evidence="3" type="ORF">ACFPQ9_43415</name>
</gene>
<evidence type="ECO:0000259" key="2">
    <source>
        <dbReference type="Pfam" id="PF14200"/>
    </source>
</evidence>
<dbReference type="RefSeq" id="WP_380865769.1">
    <property type="nucleotide sequence ID" value="NZ_JBHSKM010000052.1"/>
</dbReference>
<accession>A0ABW0D1P7</accession>
<dbReference type="Proteomes" id="UP001596263">
    <property type="component" value="Unassembled WGS sequence"/>
</dbReference>
<protein>
    <submittedName>
        <fullName evidence="3">RICIN domain-containing protein</fullName>
    </submittedName>
</protein>
<name>A0ABW0D1P7_STRCD</name>
<feature type="domain" description="Ricin B lectin" evidence="2">
    <location>
        <begin position="77"/>
        <end position="156"/>
    </location>
</feature>
<organism evidence="3 4">
    <name type="scientific">Streptomyces coerulescens</name>
    <dbReference type="NCBI Taxonomy" id="29304"/>
    <lineage>
        <taxon>Bacteria</taxon>
        <taxon>Bacillati</taxon>
        <taxon>Actinomycetota</taxon>
        <taxon>Actinomycetes</taxon>
        <taxon>Kitasatosporales</taxon>
        <taxon>Streptomycetaceae</taxon>
        <taxon>Streptomyces</taxon>
    </lineage>
</organism>
<feature type="compositionally biased region" description="Basic residues" evidence="1">
    <location>
        <begin position="1"/>
        <end position="10"/>
    </location>
</feature>
<evidence type="ECO:0000313" key="4">
    <source>
        <dbReference type="Proteomes" id="UP001596263"/>
    </source>
</evidence>
<dbReference type="Gene3D" id="2.80.10.50">
    <property type="match status" value="1"/>
</dbReference>
<evidence type="ECO:0000256" key="1">
    <source>
        <dbReference type="SAM" id="MobiDB-lite"/>
    </source>
</evidence>
<evidence type="ECO:0000313" key="3">
    <source>
        <dbReference type="EMBL" id="MFC5220675.1"/>
    </source>
</evidence>
<dbReference type="CDD" id="cd00161">
    <property type="entry name" value="beta-trefoil_Ricin-like"/>
    <property type="match status" value="1"/>
</dbReference>